<proteinExistence type="predicted"/>
<dbReference type="RefSeq" id="WP_252955528.1">
    <property type="nucleotide sequence ID" value="NZ_JAFIRR010000158.1"/>
</dbReference>
<comment type="caution">
    <text evidence="1">The sequence shown here is derived from an EMBL/GenBank/DDBJ whole genome shotgun (WGS) entry which is preliminary data.</text>
</comment>
<organism evidence="1 2">
    <name type="scientific">Siccirubricoccus soli</name>
    <dbReference type="NCBI Taxonomy" id="2899147"/>
    <lineage>
        <taxon>Bacteria</taxon>
        <taxon>Pseudomonadati</taxon>
        <taxon>Pseudomonadota</taxon>
        <taxon>Alphaproteobacteria</taxon>
        <taxon>Acetobacterales</taxon>
        <taxon>Roseomonadaceae</taxon>
        <taxon>Siccirubricoccus</taxon>
    </lineage>
</organism>
<sequence length="103" mass="10969">MHRRELLRGAAAAGAVGVLPQSAIAPPAANRALKFIPQPDPGILDPVVATDLAAQQAAREMQALAVEEVPTLPLGRYSQSIAYRRTLSEVAKGMPVFWNLKKG</sequence>
<dbReference type="Proteomes" id="UP001523392">
    <property type="component" value="Unassembled WGS sequence"/>
</dbReference>
<evidence type="ECO:0000313" key="2">
    <source>
        <dbReference type="Proteomes" id="UP001523392"/>
    </source>
</evidence>
<name>A0ABT1DCG6_9PROT</name>
<evidence type="ECO:0008006" key="3">
    <source>
        <dbReference type="Google" id="ProtNLM"/>
    </source>
</evidence>
<reference evidence="1 2" key="1">
    <citation type="submission" date="2021-12" db="EMBL/GenBank/DDBJ databases">
        <title>Siccirubricoccus leaddurans sp. nov., a high concentration Zn2+ tolerance bacterium.</title>
        <authorList>
            <person name="Cao Y."/>
        </authorList>
    </citation>
    <scope>NUCLEOTIDE SEQUENCE [LARGE SCALE GENOMIC DNA]</scope>
    <source>
        <strain evidence="1 2">KC 17139</strain>
    </source>
</reference>
<gene>
    <name evidence="1" type="ORF">JYK14_22465</name>
</gene>
<accession>A0ABT1DCG6</accession>
<keyword evidence="2" id="KW-1185">Reference proteome</keyword>
<protein>
    <recommendedName>
        <fullName evidence="3">Twin-arginine translocation signal domain-containing protein</fullName>
    </recommendedName>
</protein>
<dbReference type="EMBL" id="JAFIRR010000158">
    <property type="protein sequence ID" value="MCO6418900.1"/>
    <property type="molecule type" value="Genomic_DNA"/>
</dbReference>
<evidence type="ECO:0000313" key="1">
    <source>
        <dbReference type="EMBL" id="MCO6418900.1"/>
    </source>
</evidence>